<reference evidence="2 3" key="1">
    <citation type="journal article" date="2016" name="Front. Microbiol.">
        <title>Genomic Resource of Rice Seed Associated Bacteria.</title>
        <authorList>
            <person name="Midha S."/>
            <person name="Bansal K."/>
            <person name="Sharma S."/>
            <person name="Kumar N."/>
            <person name="Patil P.P."/>
            <person name="Chaudhry V."/>
            <person name="Patil P.B."/>
        </authorList>
    </citation>
    <scope>NUCLEOTIDE SEQUENCE [LARGE SCALE GENOMIC DNA]</scope>
    <source>
        <strain evidence="2 3">NS334</strain>
    </source>
</reference>
<name>A0A147I574_9SPHN</name>
<accession>A0A147I574</accession>
<feature type="transmembrane region" description="Helical" evidence="1">
    <location>
        <begin position="7"/>
        <end position="30"/>
    </location>
</feature>
<dbReference type="RefSeq" id="WP_058755293.1">
    <property type="nucleotide sequence ID" value="NZ_LDTB01000018.1"/>
</dbReference>
<keyword evidence="1" id="KW-0472">Membrane</keyword>
<feature type="transmembrane region" description="Helical" evidence="1">
    <location>
        <begin position="337"/>
        <end position="355"/>
    </location>
</feature>
<dbReference type="AlphaFoldDB" id="A0A147I574"/>
<evidence type="ECO:0000313" key="2">
    <source>
        <dbReference type="EMBL" id="KTT73609.1"/>
    </source>
</evidence>
<sequence>MTNNRQVTVYGVVATAITAAIAVSLLRGVWLDEGYTSWFTGHDVGFARALHDRWMRDAHPPLYYAWVWLWRPVAGDAISTLRLVNLGALLLPALTWWAACSVPEKDARFHRLFAMLVVSSPFFVLYAAELRSYFLMYIWAAALVAQTKLLLEAGDTPPARLIAVTVGTALLLFNVHYLGGLIAGVVLALLVLDGVIRRRWRVAVWLVATGVTGVVTVAGTAAYYLAHAAPGTGHDIDMASAIKAIAGFLALAIVAAPVAMVVALRAALPPGAAVWRERFVVGAVAATMLLLVGFLAYNLAQHNLLARYVIGLVPVVLGVIAAFAARGCERWRWGETAIAVAALVGILASAAYGLWNRRWETNAPAIARIVSDCPTTRVLAISAIPFMQASSPVLGIPGVRDAFRLTYRSAAARYGFTPEVIEKTDGRRTMRAACPTILWVEHRFFAPMYDDRTIIQAAGLTSPVGIKQRVEGKGRLLLVLGSANDGAGRSGGPRR</sequence>
<feature type="transmembrane region" description="Helical" evidence="1">
    <location>
        <begin position="159"/>
        <end position="192"/>
    </location>
</feature>
<keyword evidence="1" id="KW-1133">Transmembrane helix</keyword>
<protein>
    <recommendedName>
        <fullName evidence="4">Glycosyltransferase RgtA/B/C/D-like domain-containing protein</fullName>
    </recommendedName>
</protein>
<feature type="transmembrane region" description="Helical" evidence="1">
    <location>
        <begin position="305"/>
        <end position="325"/>
    </location>
</feature>
<evidence type="ECO:0000256" key="1">
    <source>
        <dbReference type="SAM" id="Phobius"/>
    </source>
</evidence>
<feature type="transmembrane region" description="Helical" evidence="1">
    <location>
        <begin position="279"/>
        <end position="299"/>
    </location>
</feature>
<keyword evidence="1" id="KW-0812">Transmembrane</keyword>
<dbReference type="EMBL" id="LDTB01000018">
    <property type="protein sequence ID" value="KTT73609.1"/>
    <property type="molecule type" value="Genomic_DNA"/>
</dbReference>
<dbReference type="PATRIC" id="fig|869719.3.peg.979"/>
<comment type="caution">
    <text evidence="2">The sequence shown here is derived from an EMBL/GenBank/DDBJ whole genome shotgun (WGS) entry which is preliminary data.</text>
</comment>
<gene>
    <name evidence="2" type="ORF">NS334_07205</name>
</gene>
<evidence type="ECO:0000313" key="3">
    <source>
        <dbReference type="Proteomes" id="UP000074310"/>
    </source>
</evidence>
<feature type="transmembrane region" description="Helical" evidence="1">
    <location>
        <begin position="204"/>
        <end position="225"/>
    </location>
</feature>
<evidence type="ECO:0008006" key="4">
    <source>
        <dbReference type="Google" id="ProtNLM"/>
    </source>
</evidence>
<keyword evidence="3" id="KW-1185">Reference proteome</keyword>
<feature type="transmembrane region" description="Helical" evidence="1">
    <location>
        <begin position="245"/>
        <end position="267"/>
    </location>
</feature>
<dbReference type="OrthoDB" id="7531799at2"/>
<organism evidence="2 3">
    <name type="scientific">Sphingomonas endophytica</name>
    <dbReference type="NCBI Taxonomy" id="869719"/>
    <lineage>
        <taxon>Bacteria</taxon>
        <taxon>Pseudomonadati</taxon>
        <taxon>Pseudomonadota</taxon>
        <taxon>Alphaproteobacteria</taxon>
        <taxon>Sphingomonadales</taxon>
        <taxon>Sphingomonadaceae</taxon>
        <taxon>Sphingomonas</taxon>
    </lineage>
</organism>
<proteinExistence type="predicted"/>
<feature type="transmembrane region" description="Helical" evidence="1">
    <location>
        <begin position="77"/>
        <end position="100"/>
    </location>
</feature>
<feature type="transmembrane region" description="Helical" evidence="1">
    <location>
        <begin position="112"/>
        <end position="139"/>
    </location>
</feature>
<dbReference type="Proteomes" id="UP000074310">
    <property type="component" value="Unassembled WGS sequence"/>
</dbReference>